<sequence>MGIILSIFRRVPRWISSFLATATRYDPAEDSDLERAESYNGSTEYGTISVGNSVSNPSTASSIQDFSRGQHFSEDEATNDESLENSEILPVEHSANDTPASCQPKFLQVLSISTVGAESFAPVLDALTALGNTYGSLDSNVTESVFQPSMYFQVFAGSGWCGRILAYLLGTLCFSLEEVKQAARLIDIIESERGRMPGQNELKEVVRVILDLPETVDRTGPKPTFGYWDGESLDSPVYDKLDASVGADSQETCLKILLAAQDERSDQVVSHTRVLLDTRERFRPYGHNVVSLLIGFGGEMSTGKGVMPEDSDIIVHFPLDKGSISARLLEHVVERSFDIEEMNHDAEDE</sequence>
<evidence type="ECO:0000313" key="2">
    <source>
        <dbReference type="EMBL" id="RPA85965.1"/>
    </source>
</evidence>
<evidence type="ECO:0000313" key="3">
    <source>
        <dbReference type="Proteomes" id="UP000275078"/>
    </source>
</evidence>
<dbReference type="EMBL" id="ML119651">
    <property type="protein sequence ID" value="RPA85965.1"/>
    <property type="molecule type" value="Genomic_DNA"/>
</dbReference>
<reference evidence="2 3" key="1">
    <citation type="journal article" date="2018" name="Nat. Ecol. Evol.">
        <title>Pezizomycetes genomes reveal the molecular basis of ectomycorrhizal truffle lifestyle.</title>
        <authorList>
            <person name="Murat C."/>
            <person name="Payen T."/>
            <person name="Noel B."/>
            <person name="Kuo A."/>
            <person name="Morin E."/>
            <person name="Chen J."/>
            <person name="Kohler A."/>
            <person name="Krizsan K."/>
            <person name="Balestrini R."/>
            <person name="Da Silva C."/>
            <person name="Montanini B."/>
            <person name="Hainaut M."/>
            <person name="Levati E."/>
            <person name="Barry K.W."/>
            <person name="Belfiori B."/>
            <person name="Cichocki N."/>
            <person name="Clum A."/>
            <person name="Dockter R.B."/>
            <person name="Fauchery L."/>
            <person name="Guy J."/>
            <person name="Iotti M."/>
            <person name="Le Tacon F."/>
            <person name="Lindquist E.A."/>
            <person name="Lipzen A."/>
            <person name="Malagnac F."/>
            <person name="Mello A."/>
            <person name="Molinier V."/>
            <person name="Miyauchi S."/>
            <person name="Poulain J."/>
            <person name="Riccioni C."/>
            <person name="Rubini A."/>
            <person name="Sitrit Y."/>
            <person name="Splivallo R."/>
            <person name="Traeger S."/>
            <person name="Wang M."/>
            <person name="Zifcakova L."/>
            <person name="Wipf D."/>
            <person name="Zambonelli A."/>
            <person name="Paolocci F."/>
            <person name="Nowrousian M."/>
            <person name="Ottonello S."/>
            <person name="Baldrian P."/>
            <person name="Spatafora J.W."/>
            <person name="Henrissat B."/>
            <person name="Nagy L.G."/>
            <person name="Aury J.M."/>
            <person name="Wincker P."/>
            <person name="Grigoriev I.V."/>
            <person name="Bonfante P."/>
            <person name="Martin F.M."/>
        </authorList>
    </citation>
    <scope>NUCLEOTIDE SEQUENCE [LARGE SCALE GENOMIC DNA]</scope>
    <source>
        <strain evidence="2 3">RN42</strain>
    </source>
</reference>
<gene>
    <name evidence="2" type="ORF">BJ508DRAFT_322116</name>
</gene>
<name>A0A3N4IIK5_ASCIM</name>
<organism evidence="2 3">
    <name type="scientific">Ascobolus immersus RN42</name>
    <dbReference type="NCBI Taxonomy" id="1160509"/>
    <lineage>
        <taxon>Eukaryota</taxon>
        <taxon>Fungi</taxon>
        <taxon>Dikarya</taxon>
        <taxon>Ascomycota</taxon>
        <taxon>Pezizomycotina</taxon>
        <taxon>Pezizomycetes</taxon>
        <taxon>Pezizales</taxon>
        <taxon>Ascobolaceae</taxon>
        <taxon>Ascobolus</taxon>
    </lineage>
</organism>
<feature type="compositionally biased region" description="Polar residues" evidence="1">
    <location>
        <begin position="39"/>
        <end position="67"/>
    </location>
</feature>
<proteinExistence type="predicted"/>
<evidence type="ECO:0000256" key="1">
    <source>
        <dbReference type="SAM" id="MobiDB-lite"/>
    </source>
</evidence>
<accession>A0A3N4IIK5</accession>
<protein>
    <submittedName>
        <fullName evidence="2">Uncharacterized protein</fullName>
    </submittedName>
</protein>
<keyword evidence="3" id="KW-1185">Reference proteome</keyword>
<dbReference type="AlphaFoldDB" id="A0A3N4IIK5"/>
<dbReference type="Proteomes" id="UP000275078">
    <property type="component" value="Unassembled WGS sequence"/>
</dbReference>
<feature type="region of interest" description="Disordered" evidence="1">
    <location>
        <begin position="30"/>
        <end position="83"/>
    </location>
</feature>